<evidence type="ECO:0000256" key="1">
    <source>
        <dbReference type="ARBA" id="ARBA00001933"/>
    </source>
</evidence>
<dbReference type="PROSITE" id="PS00600">
    <property type="entry name" value="AA_TRANSFER_CLASS_3"/>
    <property type="match status" value="1"/>
</dbReference>
<reference evidence="5" key="1">
    <citation type="journal article" date="2019" name="Int. J. Syst. Evol. Microbiol.">
        <title>The Global Catalogue of Microorganisms (GCM) 10K type strain sequencing project: providing services to taxonomists for standard genome sequencing and annotation.</title>
        <authorList>
            <consortium name="The Broad Institute Genomics Platform"/>
            <consortium name="The Broad Institute Genome Sequencing Center for Infectious Disease"/>
            <person name="Wu L."/>
            <person name="Ma J."/>
        </authorList>
    </citation>
    <scope>NUCLEOTIDE SEQUENCE [LARGE SCALE GENOMIC DNA]</scope>
    <source>
        <strain evidence="5">CGMCC 4.7283</strain>
    </source>
</reference>
<dbReference type="Gene3D" id="3.90.1150.10">
    <property type="entry name" value="Aspartate Aminotransferase, domain 1"/>
    <property type="match status" value="1"/>
</dbReference>
<accession>A0ABV9KKT7</accession>
<dbReference type="GO" id="GO:0008483">
    <property type="term" value="F:transaminase activity"/>
    <property type="evidence" value="ECO:0007669"/>
    <property type="project" value="UniProtKB-KW"/>
</dbReference>
<dbReference type="InterPro" id="IPR049704">
    <property type="entry name" value="Aminotrans_3_PPA_site"/>
</dbReference>
<dbReference type="Pfam" id="PF00202">
    <property type="entry name" value="Aminotran_3"/>
    <property type="match status" value="1"/>
</dbReference>
<keyword evidence="4" id="KW-0032">Aminotransferase</keyword>
<dbReference type="InterPro" id="IPR015421">
    <property type="entry name" value="PyrdxlP-dep_Trfase_major"/>
</dbReference>
<dbReference type="InterPro" id="IPR005814">
    <property type="entry name" value="Aminotrans_3"/>
</dbReference>
<dbReference type="PANTHER" id="PTHR43094:SF1">
    <property type="entry name" value="AMINOTRANSFERASE CLASS-III"/>
    <property type="match status" value="1"/>
</dbReference>
<comment type="similarity">
    <text evidence="2">Belongs to the class-III pyridoxal-phosphate-dependent aminotransferase family.</text>
</comment>
<evidence type="ECO:0000256" key="2">
    <source>
        <dbReference type="ARBA" id="ARBA00008954"/>
    </source>
</evidence>
<name>A0ABV9KKT7_9RHOB</name>
<dbReference type="Gene3D" id="3.40.640.10">
    <property type="entry name" value="Type I PLP-dependent aspartate aminotransferase-like (Major domain)"/>
    <property type="match status" value="1"/>
</dbReference>
<dbReference type="InterPro" id="IPR015424">
    <property type="entry name" value="PyrdxlP-dep_Trfase"/>
</dbReference>
<keyword evidence="4" id="KW-0808">Transferase</keyword>
<sequence>MSQLYPFTDPVAQVASPPTVMREGRGCRVTDTAGREYLDALSGLWCASLGFSSERLIAAAERQMRQLPYYHSFMGQSAEPAERLAAKLAEILPGNLNHLLFGCTGSDAVDSAVKLVRFYWNSKGQPERKRIIAREAAYHGSGVSSASLTSMAYCHERFDLPDAFVLRTGRPHYFRDGEPGESEIAFSKRRASELDVQIRQVGPETVGAFIGEPVIGSGGVLPPLDGYWDEIQNVLARYGILLIADEIITGFGRTGAWFASEKYGIRPDLMTLAKQLTGAYFPLSG</sequence>
<evidence type="ECO:0000313" key="5">
    <source>
        <dbReference type="Proteomes" id="UP001595973"/>
    </source>
</evidence>
<evidence type="ECO:0000313" key="4">
    <source>
        <dbReference type="EMBL" id="MFC4670787.1"/>
    </source>
</evidence>
<organism evidence="4 5">
    <name type="scientific">Seohaeicola nanhaiensis</name>
    <dbReference type="NCBI Taxonomy" id="1387282"/>
    <lineage>
        <taxon>Bacteria</taxon>
        <taxon>Pseudomonadati</taxon>
        <taxon>Pseudomonadota</taxon>
        <taxon>Alphaproteobacteria</taxon>
        <taxon>Rhodobacterales</taxon>
        <taxon>Roseobacteraceae</taxon>
        <taxon>Seohaeicola</taxon>
    </lineage>
</organism>
<keyword evidence="3" id="KW-0663">Pyridoxal phosphate</keyword>
<comment type="cofactor">
    <cofactor evidence="1">
        <name>pyridoxal 5'-phosphate</name>
        <dbReference type="ChEBI" id="CHEBI:597326"/>
    </cofactor>
</comment>
<dbReference type="Proteomes" id="UP001595973">
    <property type="component" value="Unassembled WGS sequence"/>
</dbReference>
<dbReference type="InterPro" id="IPR015422">
    <property type="entry name" value="PyrdxlP-dep_Trfase_small"/>
</dbReference>
<dbReference type="RefSeq" id="WP_380720191.1">
    <property type="nucleotide sequence ID" value="NZ_JBHSGI010000029.1"/>
</dbReference>
<keyword evidence="5" id="KW-1185">Reference proteome</keyword>
<dbReference type="SUPFAM" id="SSF53383">
    <property type="entry name" value="PLP-dependent transferases"/>
    <property type="match status" value="1"/>
</dbReference>
<gene>
    <name evidence="4" type="ORF">ACFO5X_19710</name>
</gene>
<protein>
    <submittedName>
        <fullName evidence="4">Aminotransferase class III-fold pyridoxal phosphate-dependent enzyme</fullName>
    </submittedName>
</protein>
<dbReference type="EMBL" id="JBHSGI010000029">
    <property type="protein sequence ID" value="MFC4670787.1"/>
    <property type="molecule type" value="Genomic_DNA"/>
</dbReference>
<evidence type="ECO:0000256" key="3">
    <source>
        <dbReference type="ARBA" id="ARBA00022898"/>
    </source>
</evidence>
<comment type="caution">
    <text evidence="4">The sequence shown here is derived from an EMBL/GenBank/DDBJ whole genome shotgun (WGS) entry which is preliminary data.</text>
</comment>
<proteinExistence type="inferred from homology"/>
<dbReference type="PANTHER" id="PTHR43094">
    <property type="entry name" value="AMINOTRANSFERASE"/>
    <property type="match status" value="1"/>
</dbReference>